<sequence>MKVIPIVIAYFPDVIQLNKNINQLLVSDYVSSVIVVDNSDNNSYEKQTTDSNIIITSLLDNKGIAEAQNIGISKAINLGCDYVLLLDQDSFISSSILHELVSIHKEITGNGLKLAAVGPRIYDVFTNKEVSPIIQKDKKSNRNYDIAKQIIASGKLIQVGVFEDIGFMESELFIDGVDHEWCWRAARLGYSVAIANNAIMPHTLGDRRINILGYNFKIGASIRLYYQVRNFIHLSKRNYTPFYWKIRNLVGFLVKAILYTFLSDRNVRIRMLYKGLIDGIKGKFGRYE</sequence>
<evidence type="ECO:0000313" key="5">
    <source>
        <dbReference type="Proteomes" id="UP000017800"/>
    </source>
</evidence>
<dbReference type="Gene3D" id="3.90.550.10">
    <property type="entry name" value="Spore Coat Polysaccharide Biosynthesis Protein SpsA, Chain A"/>
    <property type="match status" value="1"/>
</dbReference>
<evidence type="ECO:0000256" key="2">
    <source>
        <dbReference type="ARBA" id="ARBA00022676"/>
    </source>
</evidence>
<dbReference type="CDD" id="cd02526">
    <property type="entry name" value="GT2_RfbF_like"/>
    <property type="match status" value="1"/>
</dbReference>
<comment type="similarity">
    <text evidence="1">Belongs to the glycosyltransferase 2 family.</text>
</comment>
<dbReference type="SUPFAM" id="SSF53448">
    <property type="entry name" value="Nucleotide-diphospho-sugar transferases"/>
    <property type="match status" value="1"/>
</dbReference>
<dbReference type="OrthoDB" id="9771846at2"/>
<keyword evidence="5" id="KW-1185">Reference proteome</keyword>
<proteinExistence type="inferred from homology"/>
<comment type="caution">
    <text evidence="4">The sequence shown here is derived from an EMBL/GenBank/DDBJ whole genome shotgun (WGS) entry which is preliminary data.</text>
</comment>
<dbReference type="AlphaFoldDB" id="V5FMI7"/>
<dbReference type="Proteomes" id="UP000017800">
    <property type="component" value="Unassembled WGS sequence"/>
</dbReference>
<keyword evidence="3" id="KW-0808">Transferase</keyword>
<dbReference type="eggNOG" id="COG1216">
    <property type="taxonomic scope" value="Bacteria"/>
</dbReference>
<name>V5FMI7_9VIBR</name>
<evidence type="ECO:0000256" key="3">
    <source>
        <dbReference type="ARBA" id="ARBA00022679"/>
    </source>
</evidence>
<accession>V5FMI7</accession>
<organism evidence="4 5">
    <name type="scientific">Vibrio halioticoli NBRC 102217</name>
    <dbReference type="NCBI Taxonomy" id="1219072"/>
    <lineage>
        <taxon>Bacteria</taxon>
        <taxon>Pseudomonadati</taxon>
        <taxon>Pseudomonadota</taxon>
        <taxon>Gammaproteobacteria</taxon>
        <taxon>Vibrionales</taxon>
        <taxon>Vibrionaceae</taxon>
        <taxon>Vibrio</taxon>
    </lineage>
</organism>
<protein>
    <recommendedName>
        <fullName evidence="6">Glycosyltransferase 2-like domain-containing protein</fullName>
    </recommendedName>
</protein>
<evidence type="ECO:0000313" key="4">
    <source>
        <dbReference type="EMBL" id="GAD90057.1"/>
    </source>
</evidence>
<dbReference type="GO" id="GO:0016757">
    <property type="term" value="F:glycosyltransferase activity"/>
    <property type="evidence" value="ECO:0007669"/>
    <property type="project" value="UniProtKB-KW"/>
</dbReference>
<reference evidence="4 5" key="1">
    <citation type="submission" date="2013-11" db="EMBL/GenBank/DDBJ databases">
        <title>Whole genome shotgun sequence of Vibrio halioticoli NBRC 102217.</title>
        <authorList>
            <person name="Isaki S."/>
            <person name="Kimura A."/>
            <person name="Ohji S."/>
            <person name="Hosoyama A."/>
            <person name="Fujita N."/>
            <person name="Hashimoto M."/>
            <person name="Hosoyama Y."/>
            <person name="Yamazoe A."/>
        </authorList>
    </citation>
    <scope>NUCLEOTIDE SEQUENCE [LARGE SCALE GENOMIC DNA]</scope>
    <source>
        <strain evidence="4 5">NBRC 102217</strain>
    </source>
</reference>
<dbReference type="EMBL" id="BAUJ01000032">
    <property type="protein sequence ID" value="GAD90057.1"/>
    <property type="molecule type" value="Genomic_DNA"/>
</dbReference>
<keyword evidence="2" id="KW-0328">Glycosyltransferase</keyword>
<dbReference type="PANTHER" id="PTHR43179">
    <property type="entry name" value="RHAMNOSYLTRANSFERASE WBBL"/>
    <property type="match status" value="1"/>
</dbReference>
<gene>
    <name evidence="4" type="ORF">VHA01S_032_00070</name>
</gene>
<dbReference type="RefSeq" id="WP_023404410.1">
    <property type="nucleotide sequence ID" value="NZ_BAUJ01000032.1"/>
</dbReference>
<evidence type="ECO:0008006" key="6">
    <source>
        <dbReference type="Google" id="ProtNLM"/>
    </source>
</evidence>
<dbReference type="InterPro" id="IPR029044">
    <property type="entry name" value="Nucleotide-diphossugar_trans"/>
</dbReference>
<evidence type="ECO:0000256" key="1">
    <source>
        <dbReference type="ARBA" id="ARBA00006739"/>
    </source>
</evidence>
<dbReference type="PANTHER" id="PTHR43179:SF12">
    <property type="entry name" value="GALACTOFURANOSYLTRANSFERASE GLFT2"/>
    <property type="match status" value="1"/>
</dbReference>